<proteinExistence type="predicted"/>
<dbReference type="RefSeq" id="WP_323217617.1">
    <property type="nucleotide sequence ID" value="NZ_JAYGHT010000129.1"/>
</dbReference>
<accession>A0ABU5U1L8</accession>
<feature type="transmembrane region" description="Helical" evidence="1">
    <location>
        <begin position="208"/>
        <end position="237"/>
    </location>
</feature>
<sequence>MGIKSEFESRKVGTIELIFMGIYLSLKNWKYTLLAFCTISFPSLIVLSIFELLPSDDEAPALFTLLVYMILLVYILLRIMFFLALSIATNNYVCEINMSYKSLYKKILSSCIPMFLLGWRFWVNFLFRLLLLCIPGIIYGVNNGYYGEAFILRNQKGKLAFNYSLSRVKGNWWRVFFFYNVVGSIHFVIFIIQISFITSSNTAFSSNIFWYSILSETLTEFITIGIIISNTLLFLNLDFYRNPYKRSIVQVNLSNIEKINIDRTAIKRREVNTTIPPLQCFQFKVIEFDQVETNYKLLNLNLARENTKIVEIDFINITPKQIEKLLKRNNIEYPIIVWARCAEPLKLGEIVTGYLNGQNRGFIPELIVEQRNEK</sequence>
<dbReference type="Proteomes" id="UP001301728">
    <property type="component" value="Unassembled WGS sequence"/>
</dbReference>
<keyword evidence="1" id="KW-0812">Transmembrane</keyword>
<evidence type="ECO:0000256" key="1">
    <source>
        <dbReference type="SAM" id="Phobius"/>
    </source>
</evidence>
<comment type="caution">
    <text evidence="2">The sequence shown here is derived from an EMBL/GenBank/DDBJ whole genome shotgun (WGS) entry which is preliminary data.</text>
</comment>
<feature type="transmembrane region" description="Helical" evidence="1">
    <location>
        <begin position="31"/>
        <end position="50"/>
    </location>
</feature>
<keyword evidence="3" id="KW-1185">Reference proteome</keyword>
<keyword evidence="1" id="KW-1133">Transmembrane helix</keyword>
<gene>
    <name evidence="2" type="ORF">VB854_19305</name>
</gene>
<dbReference type="EMBL" id="JAYGHT010000129">
    <property type="protein sequence ID" value="MEA5521092.1"/>
    <property type="molecule type" value="Genomic_DNA"/>
</dbReference>
<keyword evidence="1" id="KW-0472">Membrane</keyword>
<organism evidence="2 3">
    <name type="scientific">Limnoraphis robusta CCNP1315</name>
    <dbReference type="NCBI Taxonomy" id="3110306"/>
    <lineage>
        <taxon>Bacteria</taxon>
        <taxon>Bacillati</taxon>
        <taxon>Cyanobacteriota</taxon>
        <taxon>Cyanophyceae</taxon>
        <taxon>Oscillatoriophycideae</taxon>
        <taxon>Oscillatoriales</taxon>
        <taxon>Sirenicapillariaceae</taxon>
        <taxon>Limnoraphis</taxon>
    </lineage>
</organism>
<reference evidence="2 3" key="1">
    <citation type="submission" date="2023-12" db="EMBL/GenBank/DDBJ databases">
        <title>Baltic Sea Cyanobacteria.</title>
        <authorList>
            <person name="Delbaje E."/>
            <person name="Fewer D.P."/>
            <person name="Shishido T.K."/>
        </authorList>
    </citation>
    <scope>NUCLEOTIDE SEQUENCE [LARGE SCALE GENOMIC DNA]</scope>
    <source>
        <strain evidence="2 3">CCNP 1315</strain>
    </source>
</reference>
<feature type="transmembrane region" description="Helical" evidence="1">
    <location>
        <begin position="106"/>
        <end position="123"/>
    </location>
</feature>
<feature type="transmembrane region" description="Helical" evidence="1">
    <location>
        <begin position="172"/>
        <end position="196"/>
    </location>
</feature>
<feature type="transmembrane region" description="Helical" evidence="1">
    <location>
        <begin position="129"/>
        <end position="151"/>
    </location>
</feature>
<feature type="transmembrane region" description="Helical" evidence="1">
    <location>
        <begin position="62"/>
        <end position="85"/>
    </location>
</feature>
<evidence type="ECO:0000313" key="3">
    <source>
        <dbReference type="Proteomes" id="UP001301728"/>
    </source>
</evidence>
<evidence type="ECO:0000313" key="2">
    <source>
        <dbReference type="EMBL" id="MEA5521092.1"/>
    </source>
</evidence>
<protein>
    <submittedName>
        <fullName evidence="2">Uncharacterized protein</fullName>
    </submittedName>
</protein>
<name>A0ABU5U1L8_9CYAN</name>